<dbReference type="EMBL" id="CAUEEQ010070125">
    <property type="protein sequence ID" value="CAJ0965846.1"/>
    <property type="molecule type" value="Genomic_DNA"/>
</dbReference>
<dbReference type="PANTHER" id="PTHR11475">
    <property type="entry name" value="OXIDASE/PEROXIDASE"/>
    <property type="match status" value="1"/>
</dbReference>
<dbReference type="PROSITE" id="PS50292">
    <property type="entry name" value="PEROXIDASE_3"/>
    <property type="match status" value="1"/>
</dbReference>
<dbReference type="SUPFAM" id="SSF48113">
    <property type="entry name" value="Heme-dependent peroxidases"/>
    <property type="match status" value="1"/>
</dbReference>
<comment type="caution">
    <text evidence="1">The sequence shown here is derived from an EMBL/GenBank/DDBJ whole genome shotgun (WGS) entry which is preliminary data.</text>
</comment>
<name>A0ABN9MK13_9NEOB</name>
<evidence type="ECO:0008006" key="3">
    <source>
        <dbReference type="Google" id="ProtNLM"/>
    </source>
</evidence>
<sequence>MGPRNASKRRLSLTGIQKGVTPVRLDEMAPFLDRFPDRPKAELLFSGFRDGFRIPAPAFSIPQVVRNLKSAVLHAAVVSEKLSKEVALGRMAGPFPTPPLEDLVISPLGVVPKKEPNKFRMKPILGAFNTAFKRLLKPEYEDGISLPRGWTQSLSINGFTLPSVREVSNEIVKLSTDSLKLDDSNSLMFMQWGQWLDHDVDLSVSTPTNSAFLKNVDCDKSCDNIYPCFPIKIPPTDPRYIAGSKCIPVIRTAAACSLTSPVREQMNGLTSYIDGSQIYGSDINVATLLRNNTNQLGLLAVNQKFSDNGLPFLPFKDNVPDQCSRTHPTLGLPCFVAGDVRSNEQPMLTSIHTVFMREHNRLAKELHKLNPCWSGEDIYQEARKMLGGVMQKITYKDWLPLLLGDKMSEVLPTYKSYSKDEDPTTSNVFTIAYRMGHTLVQPFIYRLAEDYSPYFPQPVVPLFETFFASWRILRQGGIDPILRGMMANKAKLNSQQTR</sequence>
<dbReference type="InterPro" id="IPR010255">
    <property type="entry name" value="Haem_peroxidase_sf"/>
</dbReference>
<proteinExistence type="predicted"/>
<organism evidence="1 2">
    <name type="scientific">Ranitomeya imitator</name>
    <name type="common">mimic poison frog</name>
    <dbReference type="NCBI Taxonomy" id="111125"/>
    <lineage>
        <taxon>Eukaryota</taxon>
        <taxon>Metazoa</taxon>
        <taxon>Chordata</taxon>
        <taxon>Craniata</taxon>
        <taxon>Vertebrata</taxon>
        <taxon>Euteleostomi</taxon>
        <taxon>Amphibia</taxon>
        <taxon>Batrachia</taxon>
        <taxon>Anura</taxon>
        <taxon>Neobatrachia</taxon>
        <taxon>Hyloidea</taxon>
        <taxon>Dendrobatidae</taxon>
        <taxon>Dendrobatinae</taxon>
        <taxon>Ranitomeya</taxon>
    </lineage>
</organism>
<dbReference type="Pfam" id="PF03098">
    <property type="entry name" value="An_peroxidase"/>
    <property type="match status" value="1"/>
</dbReference>
<dbReference type="InterPro" id="IPR019791">
    <property type="entry name" value="Haem_peroxidase_animal"/>
</dbReference>
<dbReference type="Gene3D" id="1.10.640.10">
    <property type="entry name" value="Haem peroxidase domain superfamily, animal type"/>
    <property type="match status" value="1"/>
</dbReference>
<dbReference type="PANTHER" id="PTHR11475:SF63">
    <property type="entry name" value="EOSINOPHIL PEROXIDASE"/>
    <property type="match status" value="1"/>
</dbReference>
<dbReference type="Proteomes" id="UP001176940">
    <property type="component" value="Unassembled WGS sequence"/>
</dbReference>
<accession>A0ABN9MK13</accession>
<reference evidence="1" key="1">
    <citation type="submission" date="2023-07" db="EMBL/GenBank/DDBJ databases">
        <authorList>
            <person name="Stuckert A."/>
        </authorList>
    </citation>
    <scope>NUCLEOTIDE SEQUENCE</scope>
</reference>
<keyword evidence="2" id="KW-1185">Reference proteome</keyword>
<protein>
    <recommendedName>
        <fullName evidence="3">Peroxidase</fullName>
    </recommendedName>
</protein>
<gene>
    <name evidence="1" type="ORF">RIMI_LOCUS20689867</name>
</gene>
<dbReference type="InterPro" id="IPR037120">
    <property type="entry name" value="Haem_peroxidase_sf_animal"/>
</dbReference>
<evidence type="ECO:0000313" key="2">
    <source>
        <dbReference type="Proteomes" id="UP001176940"/>
    </source>
</evidence>
<dbReference type="PRINTS" id="PR00457">
    <property type="entry name" value="ANPEROXIDASE"/>
</dbReference>
<evidence type="ECO:0000313" key="1">
    <source>
        <dbReference type="EMBL" id="CAJ0965846.1"/>
    </source>
</evidence>